<dbReference type="FunFam" id="3.30.870.10:FF:000005">
    <property type="entry name" value="Phospholipase"/>
    <property type="match status" value="1"/>
</dbReference>
<keyword evidence="10" id="KW-0378">Hydrolase</keyword>
<dbReference type="PANTHER" id="PTHR18896:SF57">
    <property type="entry name" value="PHOSPHOLIPASE D1"/>
    <property type="match status" value="1"/>
</dbReference>
<dbReference type="Pfam" id="PF00169">
    <property type="entry name" value="PH"/>
    <property type="match status" value="1"/>
</dbReference>
<evidence type="ECO:0000259" key="25">
    <source>
        <dbReference type="PROSITE" id="PS50195"/>
    </source>
</evidence>
<evidence type="ECO:0000256" key="12">
    <source>
        <dbReference type="ARBA" id="ARBA00022963"/>
    </source>
</evidence>
<keyword evidence="8" id="KW-0677">Repeat</keyword>
<feature type="compositionally biased region" description="Low complexity" evidence="23">
    <location>
        <begin position="30"/>
        <end position="43"/>
    </location>
</feature>
<dbReference type="GO" id="GO:0005789">
    <property type="term" value="C:endoplasmic reticulum membrane"/>
    <property type="evidence" value="ECO:0007669"/>
    <property type="project" value="UniProtKB-SubCell"/>
</dbReference>
<feature type="region of interest" description="Disordered" evidence="23">
    <location>
        <begin position="188"/>
        <end position="372"/>
    </location>
</feature>
<keyword evidence="7" id="KW-0597">Phosphoprotein</keyword>
<dbReference type="EC" id="3.1.4.4" evidence="5"/>
<comment type="subcellular location">
    <subcellularLocation>
        <location evidence="2">Cytoplasm</location>
        <location evidence="2">Perinuclear region</location>
    </subcellularLocation>
    <subcellularLocation>
        <location evidence="18">Endoplasmic reticulum membrane</location>
        <topology evidence="18">Lipid-anchor</topology>
        <orientation evidence="18">Cytoplasmic side</orientation>
    </subcellularLocation>
    <subcellularLocation>
        <location evidence="1">Golgi apparatus membrane</location>
        <topology evidence="1">Lipid-anchor</topology>
        <orientation evidence="1">Cytoplasmic side</orientation>
    </subcellularLocation>
    <subcellularLocation>
        <location evidence="3">Late endosome membrane</location>
        <topology evidence="3">Lipid-anchor</topology>
        <orientation evidence="3">Cytoplasmic side</orientation>
    </subcellularLocation>
</comment>
<evidence type="ECO:0000256" key="6">
    <source>
        <dbReference type="ARBA" id="ARBA00022490"/>
    </source>
</evidence>
<dbReference type="Gene3D" id="2.30.29.30">
    <property type="entry name" value="Pleckstrin-homology domain (PH domain)/Phosphotyrosine-binding domain (PTB)"/>
    <property type="match status" value="1"/>
</dbReference>
<keyword evidence="17" id="KW-0449">Lipoprotein</keyword>
<dbReference type="SUPFAM" id="SSF56024">
    <property type="entry name" value="Phospholipase D/nuclease"/>
    <property type="match status" value="3"/>
</dbReference>
<dbReference type="InParanoid" id="A0A6I8S7I3"/>
<dbReference type="Ensembl" id="ENSXETT00000100769">
    <property type="protein sequence ID" value="ENSXETP00000089137"/>
    <property type="gene ID" value="ENSXETG00000009136"/>
</dbReference>
<evidence type="ECO:0000256" key="7">
    <source>
        <dbReference type="ARBA" id="ARBA00022553"/>
    </source>
</evidence>
<reference evidence="26" key="1">
    <citation type="journal article" date="2010" name="Science">
        <title>The genome of the Western clawed frog Xenopus tropicalis.</title>
        <authorList>
            <person name="Hellsten U."/>
            <person name="Harland R.M."/>
            <person name="Gilchrist M.J."/>
            <person name="Hendrix D."/>
            <person name="Jurka J."/>
            <person name="Kapitonov V."/>
            <person name="Ovcharenko I."/>
            <person name="Putnam N.H."/>
            <person name="Shu S."/>
            <person name="Taher L."/>
            <person name="Blitz I.L."/>
            <person name="Blumberg B."/>
            <person name="Dichmann D.S."/>
            <person name="Dubchak I."/>
            <person name="Amaya E."/>
            <person name="Detter J.C."/>
            <person name="Fletcher R."/>
            <person name="Gerhard D.S."/>
            <person name="Goodstein D."/>
            <person name="Graves T."/>
            <person name="Grigoriev I.V."/>
            <person name="Grimwood J."/>
            <person name="Kawashima T."/>
            <person name="Lindquist E."/>
            <person name="Lucas S.M."/>
            <person name="Mead P.E."/>
            <person name="Mitros T."/>
            <person name="Ogino H."/>
            <person name="Ohta Y."/>
            <person name="Poliakov A.V."/>
            <person name="Pollet N."/>
            <person name="Robert J."/>
            <person name="Salamov A."/>
            <person name="Sater A.K."/>
            <person name="Schmutz J."/>
            <person name="Terry A."/>
            <person name="Vize P.D."/>
            <person name="Warren W.C."/>
            <person name="Wells D."/>
            <person name="Wills A."/>
            <person name="Wilson R.K."/>
            <person name="Zimmerman L.B."/>
            <person name="Zorn A.M."/>
            <person name="Grainger R."/>
            <person name="Grammer T."/>
            <person name="Khokha M.K."/>
            <person name="Richardson P.M."/>
            <person name="Rokhsar D.S."/>
        </authorList>
    </citation>
    <scope>NUCLEOTIDE SEQUENCE [LARGE SCALE GENOMIC DNA]</scope>
    <source>
        <strain evidence="26">Nigerian</strain>
    </source>
</reference>
<feature type="compositionally biased region" description="Low complexity" evidence="23">
    <location>
        <begin position="65"/>
        <end position="79"/>
    </location>
</feature>
<organism evidence="26">
    <name type="scientific">Xenopus tropicalis</name>
    <name type="common">Western clawed frog</name>
    <name type="synonym">Silurana tropicalis</name>
    <dbReference type="NCBI Taxonomy" id="8364"/>
    <lineage>
        <taxon>Eukaryota</taxon>
        <taxon>Metazoa</taxon>
        <taxon>Chordata</taxon>
        <taxon>Craniata</taxon>
        <taxon>Vertebrata</taxon>
        <taxon>Euteleostomi</taxon>
        <taxon>Amphibia</taxon>
        <taxon>Batrachia</taxon>
        <taxon>Anura</taxon>
        <taxon>Pipoidea</taxon>
        <taxon>Pipidae</taxon>
        <taxon>Xenopodinae</taxon>
        <taxon>Xenopus</taxon>
        <taxon>Silurana</taxon>
    </lineage>
</organism>
<dbReference type="GO" id="GO:0048471">
    <property type="term" value="C:perinuclear region of cytoplasm"/>
    <property type="evidence" value="ECO:0007669"/>
    <property type="project" value="UniProtKB-SubCell"/>
</dbReference>
<feature type="compositionally biased region" description="Basic and acidic residues" evidence="23">
    <location>
        <begin position="942"/>
        <end position="956"/>
    </location>
</feature>
<evidence type="ECO:0000256" key="18">
    <source>
        <dbReference type="ARBA" id="ARBA00037811"/>
    </source>
</evidence>
<dbReference type="CDD" id="cd07296">
    <property type="entry name" value="PX_PLD1"/>
    <property type="match status" value="1"/>
</dbReference>
<dbReference type="SMART" id="SM00233">
    <property type="entry name" value="PH"/>
    <property type="match status" value="1"/>
</dbReference>
<dbReference type="Pfam" id="PF13091">
    <property type="entry name" value="PLDc_2"/>
    <property type="match status" value="1"/>
</dbReference>
<feature type="compositionally biased region" description="Low complexity" evidence="23">
    <location>
        <begin position="243"/>
        <end position="254"/>
    </location>
</feature>
<feature type="compositionally biased region" description="Basic and acidic residues" evidence="23">
    <location>
        <begin position="310"/>
        <end position="321"/>
    </location>
</feature>
<dbReference type="Gene3D" id="3.30.1520.10">
    <property type="entry name" value="Phox-like domain"/>
    <property type="match status" value="1"/>
</dbReference>
<comment type="similarity">
    <text evidence="4">Belongs to the phospholipase D family.</text>
</comment>
<keyword evidence="15" id="KW-0472">Membrane</keyword>
<feature type="compositionally biased region" description="Polar residues" evidence="23">
    <location>
        <begin position="930"/>
        <end position="940"/>
    </location>
</feature>
<evidence type="ECO:0000256" key="9">
    <source>
        <dbReference type="ARBA" id="ARBA00022753"/>
    </source>
</evidence>
<feature type="domain" description="PLD phosphodiesterase" evidence="24">
    <location>
        <begin position="1271"/>
        <end position="1298"/>
    </location>
</feature>
<dbReference type="InterPro" id="IPR001849">
    <property type="entry name" value="PH_domain"/>
</dbReference>
<dbReference type="FunFam" id="3.30.870.10:FF:000018">
    <property type="entry name" value="Phospholipase"/>
    <property type="match status" value="1"/>
</dbReference>
<dbReference type="InterPro" id="IPR036871">
    <property type="entry name" value="PX_dom_sf"/>
</dbReference>
<name>A0A6I8S7I3_XENTR</name>
<evidence type="ECO:0000313" key="26">
    <source>
        <dbReference type="Ensembl" id="ENSXETP00000089137"/>
    </source>
</evidence>
<reference evidence="26" key="2">
    <citation type="submission" date="2020-05" db="UniProtKB">
        <authorList>
            <consortium name="Ensembl"/>
        </authorList>
    </citation>
    <scope>IDENTIFICATION</scope>
</reference>
<evidence type="ECO:0000256" key="15">
    <source>
        <dbReference type="ARBA" id="ARBA00023136"/>
    </source>
</evidence>
<dbReference type="InterPro" id="IPR001683">
    <property type="entry name" value="PX_dom"/>
</dbReference>
<dbReference type="SMART" id="SM00312">
    <property type="entry name" value="PX"/>
    <property type="match status" value="1"/>
</dbReference>
<evidence type="ECO:0000256" key="13">
    <source>
        <dbReference type="ARBA" id="ARBA00023034"/>
    </source>
</evidence>
<evidence type="ECO:0000256" key="23">
    <source>
        <dbReference type="SAM" id="MobiDB-lite"/>
    </source>
</evidence>
<feature type="region of interest" description="Disordered" evidence="23">
    <location>
        <begin position="930"/>
        <end position="956"/>
    </location>
</feature>
<dbReference type="FunCoup" id="A0A6I8S7I3">
    <property type="interactions" value="1923"/>
</dbReference>
<sequence>MSDDIIDQVRAKIAAEGADWLRQLLGSFGTQEQGGQAASSASRRPAHRARPPSRLSPSPPRTTRRTSSSAASQPPTAAPARRRGEARTRAQARARDGTTATNVSRVQKPPASTNKARRAARRPIQSAPAPISPTNPLVMAPSMAPTSPASLFNATNPHSSTGPAETMGQYDPLAAEFEEGELPLEDTFSNLGSLSPDHFFSTQPPPSPPPLSPPGSASYEPPAHYIYEAPLAQAHSSSPRQLGGAPTAGTTQGTEAHRHHRSAGAISGVSAGIQPATTQFRSTVVRRAASTRSTSPGIHGHYGSPTLADEGYHLGRPRLRDTSGQSPRSHPVAVPATSIPANRDIPRQDRNPTVADLQRAGTSSGTGGNGMPSIPMAHGGGQLLSMVRSSVTPATWQAYGNAWGPCVASLLVCIMSLKLERSIDSSALHKIAADMSNLIESLDTSELRFEGEEVDADITSDTKVSGACFPFSAIYHTKGFKDADLQAFLIGCPIKVRVLEVERFASSSSSKAPVLNIYTIELTHGEFTWQVKRKYKHFQDLHRELLRYKAFIRIPIPTRSHTVRRQTVKRGDVRSMPNLPRNAEIVREEQSSSRRKQLEDYLSALLKMPMYRNYHATREFIDVSQLSFIHDLGPKGIEGTIMKRSGGHRIPGLNCCGQGSVCYRWSKRWLVVKDSFLLYMKLDTGAISFVLLVDKEFSIKIGKKETETKYGLRIDNLSRTLILKCNSYRHARWWGQAIEEFVRKNGKNFLTDHRFGSYAAIQNNTLSKWYVNAKFYFSDVADAMESAKEEIFITDWWLSPEIFLKRPVVEGNRWRLDCILKRKAQQGVKIFVMLYKEVELALGINSEYSKRTLLRIHPNIKVMRHPDHMSSSVYLWAHHEKIVVIDQSVAFVGGIDLAYGRWDDDEHRLTDVGSVKRIVTTQSTTAINKISSDSTSSLNGDNRPEKKKSFEVPAKKDEDAVDSSRIRGLGKSRKFAKFSLYKQLHKHNLQHADSVSSIDSESHRGSIRSLQTGVGELLGETRFWHGKDYCNFVFKDWVQLDKPFADFIDRYQTPRMPWHDIASVVHGKAARDVARHFIQRWNFAKIMKPKYRSLSYPFLLPKSNKTAKELPYQVPGSVHAQVQVLRSAADWSAGIKYHEESIHNAYVHVIENSKHYIYIENQFFISCADNKLVFNKIGDTIAQRILKAHRENKRYRVYVITPLLPGFEGDISTGGGSALQAVMHFNYRTICRGDNSIIGQLKAEIGNQWINYISFCGLRTHAELEGNLVTELIYVHSKLLIADDNTVIIGSANINDRSMMGKRDSEMAVVFQDTETVPSVMDGETYEAGKFALSLRMHCFRLLLGCFNDPSVNIQDPVSDKFFKEVWVATAARNTTIFDKVFRCLPSDEVHNFFHLPEYLAKPGLATQDRVKAQEELQRIKGFVVQFPFFFLAAENLLPSVGTKEAMVPMETWT</sequence>
<dbReference type="FunFam" id="2.30.29.30:FF:000114">
    <property type="entry name" value="Phospholipase"/>
    <property type="match status" value="1"/>
</dbReference>
<dbReference type="InterPro" id="IPR011993">
    <property type="entry name" value="PH-like_dom_sf"/>
</dbReference>
<dbReference type="Xenbase" id="XB-GENE-948465">
    <property type="gene designation" value="pld1"/>
</dbReference>
<keyword evidence="13" id="KW-0333">Golgi apparatus</keyword>
<dbReference type="SMART" id="SM00155">
    <property type="entry name" value="PLDc"/>
    <property type="match status" value="2"/>
</dbReference>
<feature type="compositionally biased region" description="Polar residues" evidence="23">
    <location>
        <begin position="102"/>
        <end position="114"/>
    </location>
</feature>
<dbReference type="Pfam" id="PF00787">
    <property type="entry name" value="PX"/>
    <property type="match status" value="1"/>
</dbReference>
<feature type="domain" description="PX" evidence="25">
    <location>
        <begin position="496"/>
        <end position="627"/>
    </location>
</feature>
<dbReference type="InterPro" id="IPR001736">
    <property type="entry name" value="PLipase_D/transphosphatidylase"/>
</dbReference>
<dbReference type="InterPro" id="IPR025202">
    <property type="entry name" value="PLD-like_dom"/>
</dbReference>
<dbReference type="SUPFAM" id="SSF64268">
    <property type="entry name" value="PX domain"/>
    <property type="match status" value="1"/>
</dbReference>
<evidence type="ECO:0000256" key="11">
    <source>
        <dbReference type="ARBA" id="ARBA00022824"/>
    </source>
</evidence>
<evidence type="ECO:0000256" key="17">
    <source>
        <dbReference type="ARBA" id="ARBA00023288"/>
    </source>
</evidence>
<dbReference type="FunFam" id="3.30.870.10:FF:000009">
    <property type="entry name" value="Phospholipase"/>
    <property type="match status" value="1"/>
</dbReference>
<dbReference type="GO" id="GO:0004630">
    <property type="term" value="F:phospholipase D activity"/>
    <property type="evidence" value="ECO:0007669"/>
    <property type="project" value="UniProtKB-EC"/>
</dbReference>
<dbReference type="CDD" id="cd01254">
    <property type="entry name" value="PH_PLD"/>
    <property type="match status" value="1"/>
</dbReference>
<dbReference type="CDD" id="cd09842">
    <property type="entry name" value="PLDc_vPLD1_1"/>
    <property type="match status" value="1"/>
</dbReference>
<protein>
    <recommendedName>
        <fullName evidence="21">Phospholipase D1</fullName>
        <ecNumber evidence="5">3.1.4.4</ecNumber>
    </recommendedName>
    <alternativeName>
        <fullName evidence="19">Choline phosphatase 1</fullName>
    </alternativeName>
    <alternativeName>
        <fullName evidence="22">Phosphatidylcholine-hydrolyzing phospholipase D1</fullName>
    </alternativeName>
</protein>
<evidence type="ECO:0000256" key="22">
    <source>
        <dbReference type="ARBA" id="ARBA00079280"/>
    </source>
</evidence>
<evidence type="ECO:0000256" key="3">
    <source>
        <dbReference type="ARBA" id="ARBA00004577"/>
    </source>
</evidence>
<evidence type="ECO:0000259" key="24">
    <source>
        <dbReference type="PROSITE" id="PS50035"/>
    </source>
</evidence>
<dbReference type="Bgee" id="ENSXETG00000009136">
    <property type="expression patterns" value="Expressed in liver and 12 other cell types or tissues"/>
</dbReference>
<feature type="compositionally biased region" description="Polar residues" evidence="23">
    <location>
        <begin position="144"/>
        <end position="163"/>
    </location>
</feature>
<evidence type="ECO:0000256" key="20">
    <source>
        <dbReference type="ARBA" id="ARBA00065403"/>
    </source>
</evidence>
<evidence type="ECO:0000256" key="16">
    <source>
        <dbReference type="ARBA" id="ARBA00023139"/>
    </source>
</evidence>
<dbReference type="Pfam" id="PF00614">
    <property type="entry name" value="PLDc"/>
    <property type="match status" value="1"/>
</dbReference>
<dbReference type="CDD" id="cd09844">
    <property type="entry name" value="PLDc_vPLD1_2"/>
    <property type="match status" value="1"/>
</dbReference>
<dbReference type="GO" id="GO:0000139">
    <property type="term" value="C:Golgi membrane"/>
    <property type="evidence" value="ECO:0007669"/>
    <property type="project" value="UniProtKB-SubCell"/>
</dbReference>
<dbReference type="InterPro" id="IPR015679">
    <property type="entry name" value="PLipase_D_fam"/>
</dbReference>
<proteinExistence type="inferred from homology"/>
<dbReference type="GO" id="GO:0035091">
    <property type="term" value="F:phosphatidylinositol binding"/>
    <property type="evidence" value="ECO:0007669"/>
    <property type="project" value="InterPro"/>
</dbReference>
<feature type="compositionally biased region" description="Basic and acidic residues" evidence="23">
    <location>
        <begin position="82"/>
        <end position="96"/>
    </location>
</feature>
<keyword evidence="12" id="KW-0442">Lipid degradation</keyword>
<evidence type="ECO:0000256" key="10">
    <source>
        <dbReference type="ARBA" id="ARBA00022801"/>
    </source>
</evidence>
<dbReference type="SUPFAM" id="SSF50729">
    <property type="entry name" value="PH domain-like"/>
    <property type="match status" value="1"/>
</dbReference>
<dbReference type="PROSITE" id="PS50195">
    <property type="entry name" value="PX"/>
    <property type="match status" value="1"/>
</dbReference>
<comment type="subunit">
    <text evidence="20">Interacts with PIP5K1B.</text>
</comment>
<evidence type="ECO:0000256" key="5">
    <source>
        <dbReference type="ARBA" id="ARBA00012027"/>
    </source>
</evidence>
<keyword evidence="6" id="KW-0963">Cytoplasm</keyword>
<dbReference type="GO" id="GO:0031902">
    <property type="term" value="C:late endosome membrane"/>
    <property type="evidence" value="ECO:0007669"/>
    <property type="project" value="UniProtKB-SubCell"/>
</dbReference>
<evidence type="ECO:0000256" key="19">
    <source>
        <dbReference type="ARBA" id="ARBA00042228"/>
    </source>
</evidence>
<keyword evidence="16" id="KW-0564">Palmitate</keyword>
<evidence type="ECO:0000256" key="8">
    <source>
        <dbReference type="ARBA" id="ARBA00022737"/>
    </source>
</evidence>
<dbReference type="PANTHER" id="PTHR18896">
    <property type="entry name" value="PHOSPHOLIPASE D"/>
    <property type="match status" value="1"/>
</dbReference>
<evidence type="ECO:0000256" key="4">
    <source>
        <dbReference type="ARBA" id="ARBA00008664"/>
    </source>
</evidence>
<gene>
    <name evidence="26" type="primary">pld1</name>
</gene>
<evidence type="ECO:0000256" key="2">
    <source>
        <dbReference type="ARBA" id="ARBA00004556"/>
    </source>
</evidence>
<evidence type="ECO:0000256" key="14">
    <source>
        <dbReference type="ARBA" id="ARBA00023098"/>
    </source>
</evidence>
<dbReference type="GO" id="GO:0016042">
    <property type="term" value="P:lipid catabolic process"/>
    <property type="evidence" value="ECO:0007669"/>
    <property type="project" value="UniProtKB-KW"/>
</dbReference>
<keyword evidence="11" id="KW-0256">Endoplasmic reticulum</keyword>
<feature type="region of interest" description="Disordered" evidence="23">
    <location>
        <begin position="30"/>
        <end position="165"/>
    </location>
</feature>
<dbReference type="GeneTree" id="ENSGT00940000155015"/>
<evidence type="ECO:0000256" key="1">
    <source>
        <dbReference type="ARBA" id="ARBA00004444"/>
    </source>
</evidence>
<dbReference type="FunFam" id="3.30.1520.10:FF:000021">
    <property type="entry name" value="Phospholipase"/>
    <property type="match status" value="1"/>
</dbReference>
<feature type="domain" description="PLD phosphodiesterase" evidence="24">
    <location>
        <begin position="874"/>
        <end position="901"/>
    </location>
</feature>
<accession>A0A6I8S7I3</accession>
<dbReference type="Gene3D" id="3.30.870.10">
    <property type="entry name" value="Endonuclease Chain A"/>
    <property type="match status" value="3"/>
</dbReference>
<keyword evidence="14" id="KW-0443">Lipid metabolism</keyword>
<dbReference type="PROSITE" id="PS50035">
    <property type="entry name" value="PLD"/>
    <property type="match status" value="2"/>
</dbReference>
<feature type="compositionally biased region" description="Pro residues" evidence="23">
    <location>
        <begin position="203"/>
        <end position="213"/>
    </location>
</feature>
<evidence type="ECO:0000256" key="21">
    <source>
        <dbReference type="ARBA" id="ARBA00074658"/>
    </source>
</evidence>
<keyword evidence="9" id="KW-0967">Endosome</keyword>